<reference evidence="2 3" key="1">
    <citation type="submission" date="2013-05" db="EMBL/GenBank/DDBJ databases">
        <title>Genome sequence of Streptomyces sparsogenes DSM 40356.</title>
        <authorList>
            <person name="Coyne S."/>
            <person name="Seebeck F.P."/>
        </authorList>
    </citation>
    <scope>NUCLEOTIDE SEQUENCE [LARGE SCALE GENOMIC DNA]</scope>
    <source>
        <strain evidence="2 3">DSM 40356</strain>
    </source>
</reference>
<name>A0A1R1SI01_9ACTN</name>
<evidence type="ECO:0000313" key="2">
    <source>
        <dbReference type="EMBL" id="OMI37900.1"/>
    </source>
</evidence>
<dbReference type="PANTHER" id="PTHR35400">
    <property type="entry name" value="SLR1083 PROTEIN"/>
    <property type="match status" value="1"/>
</dbReference>
<organism evidence="2 3">
    <name type="scientific">Streptomyces sparsogenes DSM 40356</name>
    <dbReference type="NCBI Taxonomy" id="1331668"/>
    <lineage>
        <taxon>Bacteria</taxon>
        <taxon>Bacillati</taxon>
        <taxon>Actinomycetota</taxon>
        <taxon>Actinomycetes</taxon>
        <taxon>Kitasatosporales</taxon>
        <taxon>Streptomycetaceae</taxon>
        <taxon>Streptomyces</taxon>
    </lineage>
</organism>
<dbReference type="PANTHER" id="PTHR35400:SF3">
    <property type="entry name" value="SLL1072 PROTEIN"/>
    <property type="match status" value="1"/>
</dbReference>
<evidence type="ECO:0000259" key="1">
    <source>
        <dbReference type="Pfam" id="PF05685"/>
    </source>
</evidence>
<dbReference type="GeneID" id="96741874"/>
<comment type="caution">
    <text evidence="2">The sequence shown here is derived from an EMBL/GenBank/DDBJ whole genome shotgun (WGS) entry which is preliminary data.</text>
</comment>
<dbReference type="CDD" id="cd06260">
    <property type="entry name" value="DUF820-like"/>
    <property type="match status" value="1"/>
</dbReference>
<dbReference type="Proteomes" id="UP000186168">
    <property type="component" value="Unassembled WGS sequence"/>
</dbReference>
<keyword evidence="3" id="KW-1185">Reference proteome</keyword>
<gene>
    <name evidence="2" type="ORF">SPAR_18588</name>
</gene>
<feature type="domain" description="Putative restriction endonuclease" evidence="1">
    <location>
        <begin position="15"/>
        <end position="179"/>
    </location>
</feature>
<proteinExistence type="predicted"/>
<dbReference type="InterPro" id="IPR012296">
    <property type="entry name" value="Nuclease_put_TT1808"/>
</dbReference>
<sequence>MTHESLTQEEVLLEGFLLLDTPECLRTELIDGEIVVTGLPDGDHETYISRIVRQVIRKSATDMDFSGNKGLKVPRHARTVPDHVIPDGTLVPHDQRLFRGAGPWTDCAGVSMVVEVTSTKPDRDREAKRHCYASGNIPLYLLVDREKSSVTLFSDPENANYREVVTVPFGKSINLPAPFSFPLKTADFL</sequence>
<accession>A0A1R1SI01</accession>
<dbReference type="Pfam" id="PF05685">
    <property type="entry name" value="Uma2"/>
    <property type="match status" value="1"/>
</dbReference>
<dbReference type="STRING" id="67365.GCA_001704635_03687"/>
<protein>
    <recommendedName>
        <fullName evidence="1">Putative restriction endonuclease domain-containing protein</fullName>
    </recommendedName>
</protein>
<dbReference type="Gene3D" id="3.90.1570.10">
    <property type="entry name" value="tt1808, chain A"/>
    <property type="match status" value="1"/>
</dbReference>
<dbReference type="EMBL" id="ASQP01000259">
    <property type="protein sequence ID" value="OMI37900.1"/>
    <property type="molecule type" value="Genomic_DNA"/>
</dbReference>
<evidence type="ECO:0000313" key="3">
    <source>
        <dbReference type="Proteomes" id="UP000186168"/>
    </source>
</evidence>
<dbReference type="InterPro" id="IPR008538">
    <property type="entry name" value="Uma2"/>
</dbReference>
<dbReference type="RefSeq" id="WP_065958768.1">
    <property type="nucleotide sequence ID" value="NZ_ASQP01000259.1"/>
</dbReference>
<dbReference type="SUPFAM" id="SSF52980">
    <property type="entry name" value="Restriction endonuclease-like"/>
    <property type="match status" value="1"/>
</dbReference>
<dbReference type="AlphaFoldDB" id="A0A1R1SI01"/>
<dbReference type="InterPro" id="IPR011335">
    <property type="entry name" value="Restrct_endonuc-II-like"/>
</dbReference>